<evidence type="ECO:0000259" key="1">
    <source>
        <dbReference type="Pfam" id="PF08818"/>
    </source>
</evidence>
<feature type="domain" description="YdhG-like" evidence="1">
    <location>
        <begin position="22"/>
        <end position="113"/>
    </location>
</feature>
<sequence length="134" mass="15098">METTPKPKNIDEYISGFPEEVQGILEEVRGTIKKAAPMAEETISYAMPAFTYKGILVYFAAYKAHIGFYALPTGNEAFQKELAVYKTGKGSIQFPINQRMPLTLITKIVEYRIQENLAKADKKKTKADKKKTTL</sequence>
<organism evidence="2 3">
    <name type="scientific">Pedobacter caeni</name>
    <dbReference type="NCBI Taxonomy" id="288992"/>
    <lineage>
        <taxon>Bacteria</taxon>
        <taxon>Pseudomonadati</taxon>
        <taxon>Bacteroidota</taxon>
        <taxon>Sphingobacteriia</taxon>
        <taxon>Sphingobacteriales</taxon>
        <taxon>Sphingobacteriaceae</taxon>
        <taxon>Pedobacter</taxon>
    </lineage>
</organism>
<dbReference type="Proteomes" id="UP000184287">
    <property type="component" value="Unassembled WGS sequence"/>
</dbReference>
<accession>A0A1M5HVV0</accession>
<evidence type="ECO:0000313" key="2">
    <source>
        <dbReference type="EMBL" id="SHG20078.1"/>
    </source>
</evidence>
<dbReference type="AlphaFoldDB" id="A0A1M5HVV0"/>
<dbReference type="OrthoDB" id="115213at2"/>
<dbReference type="SUPFAM" id="SSF159888">
    <property type="entry name" value="YdhG-like"/>
    <property type="match status" value="1"/>
</dbReference>
<dbReference type="RefSeq" id="WP_073233665.1">
    <property type="nucleotide sequence ID" value="NZ_FQUQ01000004.1"/>
</dbReference>
<gene>
    <name evidence="2" type="ORF">SAMN04488522_104838</name>
</gene>
<reference evidence="3" key="1">
    <citation type="submission" date="2016-11" db="EMBL/GenBank/DDBJ databases">
        <authorList>
            <person name="Varghese N."/>
            <person name="Submissions S."/>
        </authorList>
    </citation>
    <scope>NUCLEOTIDE SEQUENCE [LARGE SCALE GENOMIC DNA]</scope>
    <source>
        <strain evidence="3">DSM 16990</strain>
    </source>
</reference>
<dbReference type="STRING" id="288992.SAMN04488522_104838"/>
<dbReference type="Pfam" id="PF08818">
    <property type="entry name" value="DUF1801"/>
    <property type="match status" value="1"/>
</dbReference>
<evidence type="ECO:0000313" key="3">
    <source>
        <dbReference type="Proteomes" id="UP000184287"/>
    </source>
</evidence>
<dbReference type="Gene3D" id="3.90.1150.200">
    <property type="match status" value="1"/>
</dbReference>
<proteinExistence type="predicted"/>
<dbReference type="EMBL" id="FQUQ01000004">
    <property type="protein sequence ID" value="SHG20078.1"/>
    <property type="molecule type" value="Genomic_DNA"/>
</dbReference>
<name>A0A1M5HVV0_9SPHI</name>
<keyword evidence="3" id="KW-1185">Reference proteome</keyword>
<dbReference type="InterPro" id="IPR014922">
    <property type="entry name" value="YdhG-like"/>
</dbReference>
<protein>
    <submittedName>
        <fullName evidence="2">Uncharacterized conserved protein YdhG, YjbR/CyaY-like superfamily, DUF1801 family</fullName>
    </submittedName>
</protein>